<dbReference type="PANTHER" id="PTHR11552:SF219">
    <property type="entry name" value="GLUCOSE-METHANOL-CHOLINE OXIDOREDUCTASE N-TERMINAL DOMAIN-CONTAINING PROTEIN"/>
    <property type="match status" value="1"/>
</dbReference>
<dbReference type="InterPro" id="IPR036188">
    <property type="entry name" value="FAD/NAD-bd_sf"/>
</dbReference>
<dbReference type="Gene3D" id="3.50.50.60">
    <property type="entry name" value="FAD/NAD(P)-binding domain"/>
    <property type="match status" value="1"/>
</dbReference>
<dbReference type="Pfam" id="PF05199">
    <property type="entry name" value="GMC_oxred_C"/>
    <property type="match status" value="1"/>
</dbReference>
<keyword evidence="4" id="KW-0274">FAD</keyword>
<dbReference type="InterPro" id="IPR000172">
    <property type="entry name" value="GMC_OxRdtase_N"/>
</dbReference>
<keyword evidence="7" id="KW-1185">Reference proteome</keyword>
<dbReference type="InterPro" id="IPR012132">
    <property type="entry name" value="GMC_OxRdtase"/>
</dbReference>
<dbReference type="Pfam" id="PF00732">
    <property type="entry name" value="GMC_oxred_N"/>
    <property type="match status" value="1"/>
</dbReference>
<dbReference type="PIRSF" id="PIRSF000137">
    <property type="entry name" value="Alcohol_oxidase"/>
    <property type="match status" value="1"/>
</dbReference>
<organism evidence="6 7">
    <name type="scientific">Bondarzewia mesenterica</name>
    <dbReference type="NCBI Taxonomy" id="1095465"/>
    <lineage>
        <taxon>Eukaryota</taxon>
        <taxon>Fungi</taxon>
        <taxon>Dikarya</taxon>
        <taxon>Basidiomycota</taxon>
        <taxon>Agaricomycotina</taxon>
        <taxon>Agaricomycetes</taxon>
        <taxon>Russulales</taxon>
        <taxon>Bondarzewiaceae</taxon>
        <taxon>Bondarzewia</taxon>
    </lineage>
</organism>
<dbReference type="Proteomes" id="UP000310158">
    <property type="component" value="Unassembled WGS sequence"/>
</dbReference>
<comment type="cofactor">
    <cofactor evidence="1 4">
        <name>FAD</name>
        <dbReference type="ChEBI" id="CHEBI:57692"/>
    </cofactor>
</comment>
<proteinExistence type="inferred from homology"/>
<dbReference type="SUPFAM" id="SSF51905">
    <property type="entry name" value="FAD/NAD(P)-binding domain"/>
    <property type="match status" value="1"/>
</dbReference>
<evidence type="ECO:0000256" key="1">
    <source>
        <dbReference type="ARBA" id="ARBA00001974"/>
    </source>
</evidence>
<evidence type="ECO:0000256" key="2">
    <source>
        <dbReference type="ARBA" id="ARBA00010790"/>
    </source>
</evidence>
<dbReference type="InterPro" id="IPR007867">
    <property type="entry name" value="GMC_OxRtase_C"/>
</dbReference>
<dbReference type="OrthoDB" id="269227at2759"/>
<dbReference type="AlphaFoldDB" id="A0A4S4LMW0"/>
<evidence type="ECO:0000259" key="5">
    <source>
        <dbReference type="PROSITE" id="PS00624"/>
    </source>
</evidence>
<dbReference type="GO" id="GO:0016614">
    <property type="term" value="F:oxidoreductase activity, acting on CH-OH group of donors"/>
    <property type="evidence" value="ECO:0007669"/>
    <property type="project" value="InterPro"/>
</dbReference>
<keyword evidence="4" id="KW-0285">Flavoprotein</keyword>
<evidence type="ECO:0000313" key="6">
    <source>
        <dbReference type="EMBL" id="THH13247.1"/>
    </source>
</evidence>
<dbReference type="PROSITE" id="PS00624">
    <property type="entry name" value="GMC_OXRED_2"/>
    <property type="match status" value="1"/>
</dbReference>
<evidence type="ECO:0000256" key="3">
    <source>
        <dbReference type="PIRSR" id="PIRSR000137-1"/>
    </source>
</evidence>
<feature type="domain" description="Glucose-methanol-choline oxidoreductase N-terminal" evidence="5">
    <location>
        <begin position="284"/>
        <end position="298"/>
    </location>
</feature>
<sequence length="581" mass="64485">MWPFDSSYPECKLVDLSDEYDFIIAGGGTAGCVLANRLSTDFKSRVLLVERGPLADSWASRVPLLSSDFASDGSRTFKCPSEYQPELGRNLELFGGSVLGGTSRINQMVYTRGSPAEYDAWRDAGRKGWGWEDMKPYFLKSERATYRCDPSVHGTNGEWYNTVPEDLHFPGFKKSSMTVEACRDVGLPFVSDLNSPDHPAFGCGQLHFTRDPQAHRNSTYHAFLPKRLAIERQGNLHICTNTLVEKLEFEVLPDGRQVARAVSLADDHGRKTVRAAKEIILCAGPLASPRILMLSGIGPSEHLKEHGINVVKDLPAVGSNLQDHFGVSVAFGIPMKESLVSLERWPWVFLIELIRYLRFGTGLLLAPVIQLAIFTSSSFLDATGMPSQTRRAEPNSLPDIEIEPMAYDSSDVPFDKSVGVYSFLNVLLRPQSSGTVRLSSSNPSSPSIIDPKYLSSASDLAPLRASLRLTLRICERMRARGYALEPLHDYAPEAEDDVTLDRFIRRRNRTTYHYSSTCRMAPEHDPKGGGVVDDELRVYGVERLRIADSSVFPWVLGAHLQAPTVAVAEKCADMIVNGRRE</sequence>
<dbReference type="GO" id="GO:0050660">
    <property type="term" value="F:flavin adenine dinucleotide binding"/>
    <property type="evidence" value="ECO:0007669"/>
    <property type="project" value="InterPro"/>
</dbReference>
<evidence type="ECO:0000256" key="4">
    <source>
        <dbReference type="PIRSR" id="PIRSR000137-2"/>
    </source>
</evidence>
<feature type="binding site" evidence="4">
    <location>
        <position position="98"/>
    </location>
    <ligand>
        <name>FAD</name>
        <dbReference type="ChEBI" id="CHEBI:57692"/>
    </ligand>
</feature>
<name>A0A4S4LMW0_9AGAM</name>
<feature type="active site" description="Proton donor" evidence="3">
    <location>
        <position position="513"/>
    </location>
</feature>
<feature type="active site" description="Proton acceptor" evidence="3">
    <location>
        <position position="559"/>
    </location>
</feature>
<comment type="similarity">
    <text evidence="2">Belongs to the GMC oxidoreductase family.</text>
</comment>
<feature type="binding site" evidence="4">
    <location>
        <begin position="106"/>
        <end position="109"/>
    </location>
    <ligand>
        <name>FAD</name>
        <dbReference type="ChEBI" id="CHEBI:57692"/>
    </ligand>
</feature>
<dbReference type="SUPFAM" id="SSF54373">
    <property type="entry name" value="FAD-linked reductases, C-terminal domain"/>
    <property type="match status" value="1"/>
</dbReference>
<gene>
    <name evidence="6" type="ORF">EW146_g6943</name>
</gene>
<protein>
    <recommendedName>
        <fullName evidence="5">Glucose-methanol-choline oxidoreductase N-terminal domain-containing protein</fullName>
    </recommendedName>
</protein>
<feature type="binding site" evidence="4">
    <location>
        <position position="102"/>
    </location>
    <ligand>
        <name>FAD</name>
        <dbReference type="ChEBI" id="CHEBI:57692"/>
    </ligand>
</feature>
<dbReference type="Gene3D" id="3.30.560.10">
    <property type="entry name" value="Glucose Oxidase, domain 3"/>
    <property type="match status" value="1"/>
</dbReference>
<comment type="caution">
    <text evidence="6">The sequence shown here is derived from an EMBL/GenBank/DDBJ whole genome shotgun (WGS) entry which is preliminary data.</text>
</comment>
<evidence type="ECO:0000313" key="7">
    <source>
        <dbReference type="Proteomes" id="UP000310158"/>
    </source>
</evidence>
<dbReference type="EMBL" id="SGPL01000373">
    <property type="protein sequence ID" value="THH13247.1"/>
    <property type="molecule type" value="Genomic_DNA"/>
</dbReference>
<accession>A0A4S4LMW0</accession>
<feature type="binding site" evidence="4">
    <location>
        <position position="244"/>
    </location>
    <ligand>
        <name>FAD</name>
        <dbReference type="ChEBI" id="CHEBI:57692"/>
    </ligand>
</feature>
<dbReference type="PANTHER" id="PTHR11552">
    <property type="entry name" value="GLUCOSE-METHANOL-CHOLINE GMC OXIDOREDUCTASE"/>
    <property type="match status" value="1"/>
</dbReference>
<reference evidence="6 7" key="1">
    <citation type="submission" date="2019-02" db="EMBL/GenBank/DDBJ databases">
        <title>Genome sequencing of the rare red list fungi Bondarzewia mesenterica.</title>
        <authorList>
            <person name="Buettner E."/>
            <person name="Kellner H."/>
        </authorList>
    </citation>
    <scope>NUCLEOTIDE SEQUENCE [LARGE SCALE GENOMIC DNA]</scope>
    <source>
        <strain evidence="6 7">DSM 108281</strain>
    </source>
</reference>